<dbReference type="Pfam" id="PF03963">
    <property type="entry name" value="FlgD"/>
    <property type="match status" value="1"/>
</dbReference>
<comment type="function">
    <text evidence="4 5">Required for flagellar hook formation. May act as a scaffolding protein.</text>
</comment>
<organism evidence="6 7">
    <name type="scientific">Plastorhodobacter daqingensis</name>
    <dbReference type="NCBI Taxonomy" id="1387281"/>
    <lineage>
        <taxon>Bacteria</taxon>
        <taxon>Pseudomonadati</taxon>
        <taxon>Pseudomonadota</taxon>
        <taxon>Alphaproteobacteria</taxon>
        <taxon>Rhodobacterales</taxon>
        <taxon>Paracoccaceae</taxon>
        <taxon>Plastorhodobacter</taxon>
    </lineage>
</organism>
<keyword evidence="7" id="KW-1185">Reference proteome</keyword>
<dbReference type="Gene3D" id="2.60.40.4070">
    <property type="match status" value="1"/>
</dbReference>
<reference evidence="7" key="1">
    <citation type="journal article" date="2019" name="Int. J. Syst. Evol. Microbiol.">
        <title>The Global Catalogue of Microorganisms (GCM) 10K type strain sequencing project: providing services to taxonomists for standard genome sequencing and annotation.</title>
        <authorList>
            <consortium name="The Broad Institute Genomics Platform"/>
            <consortium name="The Broad Institute Genome Sequencing Center for Infectious Disease"/>
            <person name="Wu L."/>
            <person name="Ma J."/>
        </authorList>
    </citation>
    <scope>NUCLEOTIDE SEQUENCE [LARGE SCALE GENOMIC DNA]</scope>
    <source>
        <strain evidence="7">CGMCC 1.12750</strain>
    </source>
</reference>
<accession>A0ABW2UI30</accession>
<keyword evidence="6" id="KW-0966">Cell projection</keyword>
<name>A0ABW2UI30_9RHOB</name>
<sequence length="234" mass="24789">MSSIDANATAAQQALFDRLGLSRAQSSGGSGRDSLGQEDFLKLMTVQLQNQDPFAPMENGEFIGQMAQFSTVSGITQLNQTLSSISDEMKQFRIATAANFLGQSVLVPGNITRADDMGEIHGAVDLPQTVSNLRVIYSDATNGQVLHYDDLGPQQAGMMGFSWVNVPPAVAMTRMPVQVDIAALTGTGIETLSPQVFARVLSASRGGGTGGEQEMTLTVEDFGPVRTGSVTTIR</sequence>
<keyword evidence="6" id="KW-0969">Cilium</keyword>
<evidence type="ECO:0000256" key="5">
    <source>
        <dbReference type="RuleBase" id="RU362076"/>
    </source>
</evidence>
<evidence type="ECO:0000256" key="3">
    <source>
        <dbReference type="ARBA" id="ARBA00022795"/>
    </source>
</evidence>
<evidence type="ECO:0000256" key="4">
    <source>
        <dbReference type="ARBA" id="ARBA00024746"/>
    </source>
</evidence>
<evidence type="ECO:0000256" key="2">
    <source>
        <dbReference type="ARBA" id="ARBA00016013"/>
    </source>
</evidence>
<evidence type="ECO:0000313" key="6">
    <source>
        <dbReference type="EMBL" id="MFC7703621.1"/>
    </source>
</evidence>
<comment type="caution">
    <text evidence="6">The sequence shown here is derived from an EMBL/GenBank/DDBJ whole genome shotgun (WGS) entry which is preliminary data.</text>
</comment>
<evidence type="ECO:0000256" key="1">
    <source>
        <dbReference type="ARBA" id="ARBA00010577"/>
    </source>
</evidence>
<keyword evidence="6" id="KW-0282">Flagellum</keyword>
<comment type="similarity">
    <text evidence="1 5">Belongs to the FlgD family.</text>
</comment>
<protein>
    <recommendedName>
        <fullName evidence="2 5">Basal-body rod modification protein FlgD</fullName>
    </recommendedName>
</protein>
<gene>
    <name evidence="6" type="ORF">ACFQXB_05365</name>
</gene>
<keyword evidence="3 5" id="KW-1005">Bacterial flagellum biogenesis</keyword>
<dbReference type="Gene3D" id="2.30.30.910">
    <property type="match status" value="1"/>
</dbReference>
<proteinExistence type="inferred from homology"/>
<dbReference type="RefSeq" id="WP_377400255.1">
    <property type="nucleotide sequence ID" value="NZ_JBHTFQ010000002.1"/>
</dbReference>
<dbReference type="InterPro" id="IPR005648">
    <property type="entry name" value="FlgD"/>
</dbReference>
<evidence type="ECO:0000313" key="7">
    <source>
        <dbReference type="Proteomes" id="UP001596516"/>
    </source>
</evidence>
<dbReference type="EMBL" id="JBHTFQ010000002">
    <property type="protein sequence ID" value="MFC7703621.1"/>
    <property type="molecule type" value="Genomic_DNA"/>
</dbReference>
<dbReference type="Proteomes" id="UP001596516">
    <property type="component" value="Unassembled WGS sequence"/>
</dbReference>